<feature type="signal peptide" evidence="1">
    <location>
        <begin position="1"/>
        <end position="24"/>
    </location>
</feature>
<sequence length="185" mass="19678">MRQHLLRSGLWAVLALGVAGTAGAQAPAAPGGAQVKALDRADRDFLEHAAQSGHAEIAGSRLALEKSANAEVKAFAQKMIDDHTRVGQQLDTLAQGKGYTAPTEPSLVQKAKLKALGLRKDGFDKAYADEIGVSAHEDAVELFEKASANAHDTDVRQFAAGTLPHLKEHLEQAKALRQSVDSARR</sequence>
<keyword evidence="1" id="KW-0732">Signal</keyword>
<dbReference type="InterPro" id="IPR012347">
    <property type="entry name" value="Ferritin-like"/>
</dbReference>
<gene>
    <name evidence="3" type="ORF">PIGHUM_02749</name>
</gene>
<feature type="chain" id="PRO_5018271986" description="DUF4142 domain-containing protein" evidence="1">
    <location>
        <begin position="25"/>
        <end position="185"/>
    </location>
</feature>
<dbReference type="RefSeq" id="WP_124080140.1">
    <property type="nucleotide sequence ID" value="NZ_UWPJ01000022.1"/>
</dbReference>
<proteinExistence type="predicted"/>
<evidence type="ECO:0000313" key="4">
    <source>
        <dbReference type="Proteomes" id="UP000277294"/>
    </source>
</evidence>
<dbReference type="AlphaFoldDB" id="A0A3P4B324"/>
<keyword evidence="4" id="KW-1185">Reference proteome</keyword>
<evidence type="ECO:0000256" key="1">
    <source>
        <dbReference type="SAM" id="SignalP"/>
    </source>
</evidence>
<dbReference type="Gene3D" id="1.20.1260.10">
    <property type="match status" value="1"/>
</dbReference>
<dbReference type="EMBL" id="UWPJ01000022">
    <property type="protein sequence ID" value="VCU70673.1"/>
    <property type="molecule type" value="Genomic_DNA"/>
</dbReference>
<evidence type="ECO:0000313" key="3">
    <source>
        <dbReference type="EMBL" id="VCU70673.1"/>
    </source>
</evidence>
<reference evidence="3 4" key="1">
    <citation type="submission" date="2018-10" db="EMBL/GenBank/DDBJ databases">
        <authorList>
            <person name="Criscuolo A."/>
        </authorList>
    </citation>
    <scope>NUCLEOTIDE SEQUENCE [LARGE SCALE GENOMIC DNA]</scope>
    <source>
        <strain evidence="3">DnA1</strain>
    </source>
</reference>
<evidence type="ECO:0000259" key="2">
    <source>
        <dbReference type="Pfam" id="PF13628"/>
    </source>
</evidence>
<dbReference type="InterPro" id="IPR025419">
    <property type="entry name" value="DUF4142"/>
</dbReference>
<protein>
    <recommendedName>
        <fullName evidence="2">DUF4142 domain-containing protein</fullName>
    </recommendedName>
</protein>
<organism evidence="3 4">
    <name type="scientific">Pigmentiphaga humi</name>
    <dbReference type="NCBI Taxonomy" id="2478468"/>
    <lineage>
        <taxon>Bacteria</taxon>
        <taxon>Pseudomonadati</taxon>
        <taxon>Pseudomonadota</taxon>
        <taxon>Betaproteobacteria</taxon>
        <taxon>Burkholderiales</taxon>
        <taxon>Alcaligenaceae</taxon>
        <taxon>Pigmentiphaga</taxon>
    </lineage>
</organism>
<accession>A0A3P4B324</accession>
<dbReference type="Proteomes" id="UP000277294">
    <property type="component" value="Unassembled WGS sequence"/>
</dbReference>
<dbReference type="PANTHER" id="PTHR38593">
    <property type="entry name" value="BLR2558 PROTEIN"/>
    <property type="match status" value="1"/>
</dbReference>
<dbReference type="Pfam" id="PF13628">
    <property type="entry name" value="DUF4142"/>
    <property type="match status" value="1"/>
</dbReference>
<dbReference type="OrthoDB" id="118677at2"/>
<dbReference type="PANTHER" id="PTHR38593:SF1">
    <property type="entry name" value="BLR2558 PROTEIN"/>
    <property type="match status" value="1"/>
</dbReference>
<name>A0A3P4B324_9BURK</name>
<feature type="domain" description="DUF4142" evidence="2">
    <location>
        <begin position="41"/>
        <end position="176"/>
    </location>
</feature>